<accession>A0A225WR90</accession>
<proteinExistence type="predicted"/>
<dbReference type="EMBL" id="NBNE01000427">
    <property type="protein sequence ID" value="OWZ19567.1"/>
    <property type="molecule type" value="Genomic_DNA"/>
</dbReference>
<sequence length="180" mass="20256">MLRRPSLLSTARVLLNGSAFRRAWKRITYAFSADANSGSAAVIRNLDNVLPSVKAGVFCVVVTDRFWTLVQLALQLLSRNVYTVGTIQTNKKEFPRFHREEDATPCRCPSRFRHHCRRKVLSATSRNVVVESAARVFVVNRQQHQRRHLPGGQLTAISCLQRYATTIVGWVGLTSMTNCG</sequence>
<comment type="caution">
    <text evidence="1">The sequence shown here is derived from an EMBL/GenBank/DDBJ whole genome shotgun (WGS) entry which is preliminary data.</text>
</comment>
<keyword evidence="2" id="KW-1185">Reference proteome</keyword>
<name>A0A225WR90_9STRA</name>
<reference evidence="2" key="1">
    <citation type="submission" date="2017-03" db="EMBL/GenBank/DDBJ databases">
        <title>Phytopthora megakarya and P. palmivora, two closely related causual agents of cacao black pod achieved similar genome size and gene model numbers by different mechanisms.</title>
        <authorList>
            <person name="Ali S."/>
            <person name="Shao J."/>
            <person name="Larry D.J."/>
            <person name="Kronmiller B."/>
            <person name="Shen D."/>
            <person name="Strem M.D."/>
            <person name="Melnick R.L."/>
            <person name="Guiltinan M.J."/>
            <person name="Tyler B.M."/>
            <person name="Meinhardt L.W."/>
            <person name="Bailey B.A."/>
        </authorList>
    </citation>
    <scope>NUCLEOTIDE SEQUENCE [LARGE SCALE GENOMIC DNA]</scope>
    <source>
        <strain evidence="2">zdho120</strain>
    </source>
</reference>
<protein>
    <submittedName>
        <fullName evidence="1">Uncharacterized protein</fullName>
    </submittedName>
</protein>
<dbReference type="Proteomes" id="UP000198211">
    <property type="component" value="Unassembled WGS sequence"/>
</dbReference>
<evidence type="ECO:0000313" key="1">
    <source>
        <dbReference type="EMBL" id="OWZ19567.1"/>
    </source>
</evidence>
<dbReference type="STRING" id="4795.A0A225WR90"/>
<organism evidence="1 2">
    <name type="scientific">Phytophthora megakarya</name>
    <dbReference type="NCBI Taxonomy" id="4795"/>
    <lineage>
        <taxon>Eukaryota</taxon>
        <taxon>Sar</taxon>
        <taxon>Stramenopiles</taxon>
        <taxon>Oomycota</taxon>
        <taxon>Peronosporomycetes</taxon>
        <taxon>Peronosporales</taxon>
        <taxon>Peronosporaceae</taxon>
        <taxon>Phytophthora</taxon>
    </lineage>
</organism>
<gene>
    <name evidence="1" type="ORF">PHMEG_0006166</name>
</gene>
<dbReference type="OrthoDB" id="123873at2759"/>
<dbReference type="AlphaFoldDB" id="A0A225WR90"/>
<evidence type="ECO:0000313" key="2">
    <source>
        <dbReference type="Proteomes" id="UP000198211"/>
    </source>
</evidence>